<dbReference type="RefSeq" id="WP_133474967.1">
    <property type="nucleotide sequence ID" value="NZ_SNWP01000011.1"/>
</dbReference>
<keyword evidence="3" id="KW-1185">Reference proteome</keyword>
<dbReference type="Proteomes" id="UP000295741">
    <property type="component" value="Unassembled WGS sequence"/>
</dbReference>
<evidence type="ECO:0000256" key="1">
    <source>
        <dbReference type="SAM" id="SignalP"/>
    </source>
</evidence>
<proteinExistence type="predicted"/>
<accession>A0A4R6IWK9</accession>
<protein>
    <submittedName>
        <fullName evidence="2">Uncharacterized protein</fullName>
    </submittedName>
</protein>
<evidence type="ECO:0000313" key="2">
    <source>
        <dbReference type="EMBL" id="TDO27103.1"/>
    </source>
</evidence>
<keyword evidence="1" id="KW-0732">Signal</keyword>
<reference evidence="2 3" key="1">
    <citation type="submission" date="2019-03" db="EMBL/GenBank/DDBJ databases">
        <title>Genomic Encyclopedia of Archaeal and Bacterial Type Strains, Phase II (KMG-II): from individual species to whole genera.</title>
        <authorList>
            <person name="Goeker M."/>
        </authorList>
    </citation>
    <scope>NUCLEOTIDE SEQUENCE [LARGE SCALE GENOMIC DNA]</scope>
    <source>
        <strain evidence="2 3">DSM 28323</strain>
    </source>
</reference>
<organism evidence="2 3">
    <name type="scientific">Sediminibacterium goheungense</name>
    <dbReference type="NCBI Taxonomy" id="1086393"/>
    <lineage>
        <taxon>Bacteria</taxon>
        <taxon>Pseudomonadati</taxon>
        <taxon>Bacteroidota</taxon>
        <taxon>Chitinophagia</taxon>
        <taxon>Chitinophagales</taxon>
        <taxon>Chitinophagaceae</taxon>
        <taxon>Sediminibacterium</taxon>
    </lineage>
</organism>
<dbReference type="OrthoDB" id="2485468at2"/>
<dbReference type="AlphaFoldDB" id="A0A4R6IWK9"/>
<gene>
    <name evidence="2" type="ORF">BC659_2422</name>
</gene>
<feature type="chain" id="PRO_5020339520" evidence="1">
    <location>
        <begin position="22"/>
        <end position="185"/>
    </location>
</feature>
<dbReference type="EMBL" id="SNWP01000011">
    <property type="protein sequence ID" value="TDO27103.1"/>
    <property type="molecule type" value="Genomic_DNA"/>
</dbReference>
<name>A0A4R6IWK9_9BACT</name>
<feature type="signal peptide" evidence="1">
    <location>
        <begin position="1"/>
        <end position="21"/>
    </location>
</feature>
<evidence type="ECO:0000313" key="3">
    <source>
        <dbReference type="Proteomes" id="UP000295741"/>
    </source>
</evidence>
<sequence>MKKVFTFVILMMGLSILSVSAQTEVKAVIVTSSNETLEGTIKDQMQKKGNIVFISSAGAKKLFAPSDITGFTINGVKYVSYANDFYKEVSTGSKAGLFIRVTDNSGKTIYNGAEPVVLATAEGKAGDYYLQIKSDGKFNLVSKKNFTEVMSALCADCLAIQSGLKSGQLTYTQIDKLVEQYNSCL</sequence>
<comment type="caution">
    <text evidence="2">The sequence shown here is derived from an EMBL/GenBank/DDBJ whole genome shotgun (WGS) entry which is preliminary data.</text>
</comment>